<name>A0A425Y5N4_9BACT</name>
<evidence type="ECO:0000256" key="1">
    <source>
        <dbReference type="ARBA" id="ARBA00010641"/>
    </source>
</evidence>
<dbReference type="RefSeq" id="WP_125029578.1">
    <property type="nucleotide sequence ID" value="NZ_JAPXVP010000003.1"/>
</dbReference>
<dbReference type="NCBIfam" id="TIGR02937">
    <property type="entry name" value="sigma70-ECF"/>
    <property type="match status" value="1"/>
</dbReference>
<gene>
    <name evidence="7" type="ORF">DWB61_03875</name>
</gene>
<sequence length="196" mass="23124">MNHNSNLSNNAKIDLLNVQAAMKGNQKAFEKLFLRYKDAIFYFLLRIVNNRTDAEDLTLECFGKAFRNIDQYSTKYAFSTWLFRIASNTSIDFIRKKNKSIIKLDTTDESNMGSTSIESKIPSPEQQIINEQNARYMRLKVSQLKDRYRILIELRYFKEYSYEEIAQEMNLPIGTIKAQLFRARKLLFMNIKNDEL</sequence>
<reference evidence="7 8" key="1">
    <citation type="submission" date="2018-07" db="EMBL/GenBank/DDBJ databases">
        <title>Draft genome sequence of Ancylomarina sp. M1P.</title>
        <authorList>
            <person name="Yadav S."/>
            <person name="Villanueva L."/>
            <person name="Damste J.S.S."/>
        </authorList>
    </citation>
    <scope>NUCLEOTIDE SEQUENCE [LARGE SCALE GENOMIC DNA]</scope>
    <source>
        <strain evidence="7 8">M1P</strain>
    </source>
</reference>
<dbReference type="PANTHER" id="PTHR43133">
    <property type="entry name" value="RNA POLYMERASE ECF-TYPE SIGMA FACTO"/>
    <property type="match status" value="1"/>
</dbReference>
<evidence type="ECO:0000259" key="5">
    <source>
        <dbReference type="Pfam" id="PF04542"/>
    </source>
</evidence>
<proteinExistence type="inferred from homology"/>
<dbReference type="Gene3D" id="1.10.10.10">
    <property type="entry name" value="Winged helix-like DNA-binding domain superfamily/Winged helix DNA-binding domain"/>
    <property type="match status" value="1"/>
</dbReference>
<dbReference type="InterPro" id="IPR014284">
    <property type="entry name" value="RNA_pol_sigma-70_dom"/>
</dbReference>
<dbReference type="InterPro" id="IPR013324">
    <property type="entry name" value="RNA_pol_sigma_r3/r4-like"/>
</dbReference>
<dbReference type="InterPro" id="IPR036388">
    <property type="entry name" value="WH-like_DNA-bd_sf"/>
</dbReference>
<dbReference type="OrthoDB" id="9785675at2"/>
<keyword evidence="3" id="KW-0731">Sigma factor</keyword>
<evidence type="ECO:0000313" key="7">
    <source>
        <dbReference type="EMBL" id="RRG23541.1"/>
    </source>
</evidence>
<accession>A0A425Y5N4</accession>
<evidence type="ECO:0000313" key="8">
    <source>
        <dbReference type="Proteomes" id="UP000285794"/>
    </source>
</evidence>
<dbReference type="PANTHER" id="PTHR43133:SF60">
    <property type="entry name" value="RNA POLYMERASE SIGMA FACTOR SIGV"/>
    <property type="match status" value="1"/>
</dbReference>
<dbReference type="EMBL" id="QQWG01000003">
    <property type="protein sequence ID" value="RRG23541.1"/>
    <property type="molecule type" value="Genomic_DNA"/>
</dbReference>
<keyword evidence="8" id="KW-1185">Reference proteome</keyword>
<comment type="similarity">
    <text evidence="1">Belongs to the sigma-70 factor family. ECF subfamily.</text>
</comment>
<dbReference type="Gene3D" id="1.10.1740.10">
    <property type="match status" value="1"/>
</dbReference>
<dbReference type="Proteomes" id="UP000285794">
    <property type="component" value="Unassembled WGS sequence"/>
</dbReference>
<dbReference type="GO" id="GO:0003677">
    <property type="term" value="F:DNA binding"/>
    <property type="evidence" value="ECO:0007669"/>
    <property type="project" value="InterPro"/>
</dbReference>
<dbReference type="AlphaFoldDB" id="A0A425Y5N4"/>
<keyword evidence="2" id="KW-0805">Transcription regulation</keyword>
<protein>
    <submittedName>
        <fullName evidence="7">RNA polymerase subunit sigma-24</fullName>
    </submittedName>
</protein>
<evidence type="ECO:0000256" key="3">
    <source>
        <dbReference type="ARBA" id="ARBA00023082"/>
    </source>
</evidence>
<dbReference type="InterPro" id="IPR039425">
    <property type="entry name" value="RNA_pol_sigma-70-like"/>
</dbReference>
<dbReference type="GO" id="GO:0006352">
    <property type="term" value="P:DNA-templated transcription initiation"/>
    <property type="evidence" value="ECO:0007669"/>
    <property type="project" value="InterPro"/>
</dbReference>
<evidence type="ECO:0000256" key="2">
    <source>
        <dbReference type="ARBA" id="ARBA00023015"/>
    </source>
</evidence>
<comment type="caution">
    <text evidence="7">The sequence shown here is derived from an EMBL/GenBank/DDBJ whole genome shotgun (WGS) entry which is preliminary data.</text>
</comment>
<dbReference type="InterPro" id="IPR013325">
    <property type="entry name" value="RNA_pol_sigma_r2"/>
</dbReference>
<evidence type="ECO:0000256" key="4">
    <source>
        <dbReference type="ARBA" id="ARBA00023163"/>
    </source>
</evidence>
<feature type="domain" description="RNA polymerase sigma factor 70 region 4 type 2" evidence="6">
    <location>
        <begin position="139"/>
        <end position="187"/>
    </location>
</feature>
<feature type="domain" description="RNA polymerase sigma-70 region 2" evidence="5">
    <location>
        <begin position="32"/>
        <end position="98"/>
    </location>
</feature>
<organism evidence="7 8">
    <name type="scientific">Ancylomarina euxinus</name>
    <dbReference type="NCBI Taxonomy" id="2283627"/>
    <lineage>
        <taxon>Bacteria</taxon>
        <taxon>Pseudomonadati</taxon>
        <taxon>Bacteroidota</taxon>
        <taxon>Bacteroidia</taxon>
        <taxon>Marinilabiliales</taxon>
        <taxon>Marinifilaceae</taxon>
        <taxon>Ancylomarina</taxon>
    </lineage>
</organism>
<dbReference type="CDD" id="cd06171">
    <property type="entry name" value="Sigma70_r4"/>
    <property type="match status" value="1"/>
</dbReference>
<dbReference type="Pfam" id="PF08281">
    <property type="entry name" value="Sigma70_r4_2"/>
    <property type="match status" value="1"/>
</dbReference>
<dbReference type="GO" id="GO:0016987">
    <property type="term" value="F:sigma factor activity"/>
    <property type="evidence" value="ECO:0007669"/>
    <property type="project" value="UniProtKB-KW"/>
</dbReference>
<dbReference type="SUPFAM" id="SSF88946">
    <property type="entry name" value="Sigma2 domain of RNA polymerase sigma factors"/>
    <property type="match status" value="1"/>
</dbReference>
<dbReference type="SUPFAM" id="SSF88659">
    <property type="entry name" value="Sigma3 and sigma4 domains of RNA polymerase sigma factors"/>
    <property type="match status" value="1"/>
</dbReference>
<evidence type="ECO:0000259" key="6">
    <source>
        <dbReference type="Pfam" id="PF08281"/>
    </source>
</evidence>
<dbReference type="InterPro" id="IPR007627">
    <property type="entry name" value="RNA_pol_sigma70_r2"/>
</dbReference>
<dbReference type="InterPro" id="IPR013249">
    <property type="entry name" value="RNA_pol_sigma70_r4_t2"/>
</dbReference>
<dbReference type="Pfam" id="PF04542">
    <property type="entry name" value="Sigma70_r2"/>
    <property type="match status" value="1"/>
</dbReference>
<keyword evidence="4" id="KW-0804">Transcription</keyword>